<dbReference type="AlphaFoldDB" id="A0A381PJ37"/>
<dbReference type="GO" id="GO:0005975">
    <property type="term" value="P:carbohydrate metabolic process"/>
    <property type="evidence" value="ECO:0007669"/>
    <property type="project" value="InterPro"/>
</dbReference>
<dbReference type="GO" id="GO:0046872">
    <property type="term" value="F:metal ion binding"/>
    <property type="evidence" value="ECO:0007669"/>
    <property type="project" value="UniProtKB-KW"/>
</dbReference>
<gene>
    <name evidence="3" type="ORF">METZ01_LOCUS19488</name>
</gene>
<dbReference type="Gene3D" id="3.20.20.70">
    <property type="entry name" value="Aldolase class I"/>
    <property type="match status" value="1"/>
</dbReference>
<dbReference type="InterPro" id="IPR013785">
    <property type="entry name" value="Aldolase_TIM"/>
</dbReference>
<evidence type="ECO:0000256" key="2">
    <source>
        <dbReference type="ARBA" id="ARBA00023235"/>
    </source>
</evidence>
<name>A0A381PJ37_9ZZZZ</name>
<dbReference type="CDD" id="cd00429">
    <property type="entry name" value="RPE"/>
    <property type="match status" value="1"/>
</dbReference>
<dbReference type="SUPFAM" id="SSF51366">
    <property type="entry name" value="Ribulose-phoshate binding barrel"/>
    <property type="match status" value="1"/>
</dbReference>
<dbReference type="PROSITE" id="PS01086">
    <property type="entry name" value="RIBUL_P_3_EPIMER_2"/>
    <property type="match status" value="1"/>
</dbReference>
<proteinExistence type="predicted"/>
<protein>
    <recommendedName>
        <fullName evidence="4">Ribulose-phosphate 3-epimerase</fullName>
    </recommendedName>
</protein>
<evidence type="ECO:0000313" key="3">
    <source>
        <dbReference type="EMBL" id="SUZ66634.1"/>
    </source>
</evidence>
<dbReference type="InterPro" id="IPR011060">
    <property type="entry name" value="RibuloseP-bd_barrel"/>
</dbReference>
<dbReference type="GO" id="GO:0016857">
    <property type="term" value="F:racemase and epimerase activity, acting on carbohydrates and derivatives"/>
    <property type="evidence" value="ECO:0007669"/>
    <property type="project" value="InterPro"/>
</dbReference>
<organism evidence="3">
    <name type="scientific">marine metagenome</name>
    <dbReference type="NCBI Taxonomy" id="408172"/>
    <lineage>
        <taxon>unclassified sequences</taxon>
        <taxon>metagenomes</taxon>
        <taxon>ecological metagenomes</taxon>
    </lineage>
</organism>
<evidence type="ECO:0008006" key="4">
    <source>
        <dbReference type="Google" id="ProtNLM"/>
    </source>
</evidence>
<reference evidence="3" key="1">
    <citation type="submission" date="2018-05" db="EMBL/GenBank/DDBJ databases">
        <authorList>
            <person name="Lanie J.A."/>
            <person name="Ng W.-L."/>
            <person name="Kazmierczak K.M."/>
            <person name="Andrzejewski T.M."/>
            <person name="Davidsen T.M."/>
            <person name="Wayne K.J."/>
            <person name="Tettelin H."/>
            <person name="Glass J.I."/>
            <person name="Rusch D."/>
            <person name="Podicherti R."/>
            <person name="Tsui H.-C.T."/>
            <person name="Winkler M.E."/>
        </authorList>
    </citation>
    <scope>NUCLEOTIDE SEQUENCE</scope>
</reference>
<evidence type="ECO:0000256" key="1">
    <source>
        <dbReference type="ARBA" id="ARBA00022723"/>
    </source>
</evidence>
<dbReference type="Pfam" id="PF00834">
    <property type="entry name" value="Ribul_P_3_epim"/>
    <property type="match status" value="1"/>
</dbReference>
<dbReference type="PANTHER" id="PTHR11749">
    <property type="entry name" value="RIBULOSE-5-PHOSPHATE-3-EPIMERASE"/>
    <property type="match status" value="1"/>
</dbReference>
<dbReference type="EMBL" id="UINC01000989">
    <property type="protein sequence ID" value="SUZ66634.1"/>
    <property type="molecule type" value="Genomic_DNA"/>
</dbReference>
<dbReference type="InterPro" id="IPR000056">
    <property type="entry name" value="Ribul_P_3_epim-like"/>
</dbReference>
<accession>A0A381PJ37</accession>
<keyword evidence="1" id="KW-0479">Metal-binding</keyword>
<dbReference type="NCBIfam" id="NF004076">
    <property type="entry name" value="PRK05581.1-4"/>
    <property type="match status" value="1"/>
</dbReference>
<keyword evidence="2" id="KW-0413">Isomerase</keyword>
<sequence>MDGYFVEKNTENLFDMKAICKYTNKKIDVHLMVKKPKIFITNFLKYNPDIISFHIESEENISENISLIKSHGIKCGIAINPETDIHTLNNYVKNIDVILIMSVVPGKGGQKFINSTFKKIKLIKEKLLKINPKIKLEIDGGVNNLNSKLLNKSGADILVSGSYLINQKNIKKASISLLKV</sequence>